<dbReference type="Proteomes" id="UP000037136">
    <property type="component" value="Unassembled WGS sequence"/>
</dbReference>
<dbReference type="CDD" id="cd14944">
    <property type="entry name" value="TRAPPC6A_Trs33"/>
    <property type="match status" value="1"/>
</dbReference>
<accession>A0A2A9P7J5</accession>
<dbReference type="OrthoDB" id="941624at2759"/>
<dbReference type="Gene3D" id="3.30.1380.20">
    <property type="entry name" value="Trafficking protein particle complex subunit 3"/>
    <property type="match status" value="1"/>
</dbReference>
<comment type="similarity">
    <text evidence="1">Belongs to the TRAPP small subunits family. BET3 subfamily.</text>
</comment>
<dbReference type="PANTHER" id="PTHR12817">
    <property type="entry name" value="TRAFFICKING PROTEIN PARTICLE COMPLEX SUBUNIT 6B"/>
    <property type="match status" value="1"/>
</dbReference>
<dbReference type="AlphaFoldDB" id="A0A2A9P7J5"/>
<dbReference type="InterPro" id="IPR024096">
    <property type="entry name" value="NO_sig/Golgi_transp_ligand-bd"/>
</dbReference>
<dbReference type="Pfam" id="PF04051">
    <property type="entry name" value="TRAPP"/>
    <property type="match status" value="1"/>
</dbReference>
<evidence type="ECO:0000256" key="1">
    <source>
        <dbReference type="ARBA" id="ARBA00006218"/>
    </source>
</evidence>
<name>A0A2A9P7J5_OPHUN</name>
<keyword evidence="3" id="KW-1185">Reference proteome</keyword>
<evidence type="ECO:0000313" key="2">
    <source>
        <dbReference type="EMBL" id="PFH56862.1"/>
    </source>
</evidence>
<dbReference type="GO" id="GO:0006888">
    <property type="term" value="P:endoplasmic reticulum to Golgi vesicle-mediated transport"/>
    <property type="evidence" value="ECO:0007669"/>
    <property type="project" value="TreeGrafter"/>
</dbReference>
<proteinExistence type="inferred from homology"/>
<protein>
    <recommendedName>
        <fullName evidence="4">Trafficking protein particle complex subunit 6B</fullName>
    </recommendedName>
</protein>
<dbReference type="PANTHER" id="PTHR12817:SF0">
    <property type="entry name" value="GEO08327P1"/>
    <property type="match status" value="1"/>
</dbReference>
<dbReference type="SUPFAM" id="SSF111126">
    <property type="entry name" value="Ligand-binding domain in the NO signalling and Golgi transport"/>
    <property type="match status" value="1"/>
</dbReference>
<dbReference type="GO" id="GO:0030008">
    <property type="term" value="C:TRAPP complex"/>
    <property type="evidence" value="ECO:0007669"/>
    <property type="project" value="TreeGrafter"/>
</dbReference>
<dbReference type="GO" id="GO:0005802">
    <property type="term" value="C:trans-Golgi network"/>
    <property type="evidence" value="ECO:0007669"/>
    <property type="project" value="TreeGrafter"/>
</dbReference>
<gene>
    <name evidence="2" type="ORF">XA68_15844</name>
</gene>
<comment type="caution">
    <text evidence="2">The sequence shown here is derived from an EMBL/GenBank/DDBJ whole genome shotgun (WGS) entry which is preliminary data.</text>
</comment>
<dbReference type="STRING" id="268505.A0A2A9P7J5"/>
<reference evidence="2 3" key="2">
    <citation type="journal article" date="2017" name="Sci. Rep.">
        <title>Ant-infecting Ophiocordyceps genomes reveal a high diversity of potential behavioral manipulation genes and a possible major role for enterotoxins.</title>
        <authorList>
            <person name="de Bekker C."/>
            <person name="Ohm R.A."/>
            <person name="Evans H.C."/>
            <person name="Brachmann A."/>
            <person name="Hughes D.P."/>
        </authorList>
    </citation>
    <scope>NUCLEOTIDE SEQUENCE [LARGE SCALE GENOMIC DNA]</scope>
    <source>
        <strain evidence="2 3">SC16a</strain>
    </source>
</reference>
<reference evidence="2 3" key="1">
    <citation type="journal article" date="2015" name="BMC Genomics">
        <title>Gene expression during zombie ant biting behavior reflects the complexity underlying fungal parasitic behavioral manipulation.</title>
        <authorList>
            <person name="de Bekker C."/>
            <person name="Ohm R.A."/>
            <person name="Loreto R.G."/>
            <person name="Sebastian A."/>
            <person name="Albert I."/>
            <person name="Merrow M."/>
            <person name="Brachmann A."/>
            <person name="Hughes D.P."/>
        </authorList>
    </citation>
    <scope>NUCLEOTIDE SEQUENCE [LARGE SCALE GENOMIC DNA]</scope>
    <source>
        <strain evidence="2 3">SC16a</strain>
    </source>
</reference>
<dbReference type="EMBL" id="LAZP02000496">
    <property type="protein sequence ID" value="PFH56862.1"/>
    <property type="molecule type" value="Genomic_DNA"/>
</dbReference>
<evidence type="ECO:0008006" key="4">
    <source>
        <dbReference type="Google" id="ProtNLM"/>
    </source>
</evidence>
<dbReference type="InterPro" id="IPR037992">
    <property type="entry name" value="TRAPPC6/Trs33"/>
</dbReference>
<organism evidence="2 3">
    <name type="scientific">Ophiocordyceps unilateralis</name>
    <name type="common">Zombie-ant fungus</name>
    <name type="synonym">Torrubia unilateralis</name>
    <dbReference type="NCBI Taxonomy" id="268505"/>
    <lineage>
        <taxon>Eukaryota</taxon>
        <taxon>Fungi</taxon>
        <taxon>Dikarya</taxon>
        <taxon>Ascomycota</taxon>
        <taxon>Pezizomycotina</taxon>
        <taxon>Sordariomycetes</taxon>
        <taxon>Hypocreomycetidae</taxon>
        <taxon>Hypocreales</taxon>
        <taxon>Ophiocordycipitaceae</taxon>
        <taxon>Ophiocordyceps</taxon>
    </lineage>
</organism>
<sequence>MSLEPVMPPYNASDPSATFLSTSCLDFLLIEIVPLAYRVAADRRPTADPVSSLTSSGSNTRVDDDDHHLDAVHFRLESLGYRVGQGLVERFSKDRPRFNDALDIIKFLCKDLWSLVFGKNIDNLKTNHRGVYVLTDNMFRPFARMSTEAGGQAVVRAQPFLWFPCGIVRGTLAALGMEAVVQAEINDLPGAIFQIKTLPAKA</sequence>
<evidence type="ECO:0000313" key="3">
    <source>
        <dbReference type="Proteomes" id="UP000037136"/>
    </source>
</evidence>
<dbReference type="GO" id="GO:0005801">
    <property type="term" value="C:cis-Golgi network"/>
    <property type="evidence" value="ECO:0007669"/>
    <property type="project" value="TreeGrafter"/>
</dbReference>
<dbReference type="InterPro" id="IPR007194">
    <property type="entry name" value="TRAPP_component"/>
</dbReference>